<dbReference type="SMART" id="SM00220">
    <property type="entry name" value="S_TKc"/>
    <property type="match status" value="1"/>
</dbReference>
<organism evidence="8 9">
    <name type="scientific">Tetraparma gracilis</name>
    <dbReference type="NCBI Taxonomy" id="2962635"/>
    <lineage>
        <taxon>Eukaryota</taxon>
        <taxon>Sar</taxon>
        <taxon>Stramenopiles</taxon>
        <taxon>Ochrophyta</taxon>
        <taxon>Bolidophyceae</taxon>
        <taxon>Parmales</taxon>
        <taxon>Triparmaceae</taxon>
        <taxon>Tetraparma</taxon>
    </lineage>
</organism>
<dbReference type="Gene3D" id="3.30.200.20">
    <property type="entry name" value="Phosphorylase Kinase, domain 1"/>
    <property type="match status" value="1"/>
</dbReference>
<sequence>MVESLSSSSMGMSGKELVKVKFADENGSRSADSSLSLRTTDALPPHDVSDASSPAAVPRTLSRRSSRAEMGVVQRVFDGKIHASAQLTGRYRRRHLWSLRKVFAEPDVEEAYVHDNKDKMFEEIQIACRRYGVQCLFWTVFLLAAGLDVPLTIFCAFMFAVTFSLRNLVKFDTIVRLFSRGFAMSEFHWIFCIAFGVYLAQDQISRLLDFTSTNGFSSFHIVPASTSLDPTSVLIPSYMKTSAACLTLDGSVAHTDPEVLQACVRDFAELAAAAIFFLFIMAACHLSFFFRASLIDVWPLGPVPTAVILGVSIIPAVVAVNVLDVWGKYGYSGFLLAVWPCATWFFQHLRVFTKWSFFDVNSRAEFVSSLKTRSEMTGQQELIQRQSLKLNELEDKIKLTDEQQSLVKEQLTKLAYASLSSFSVNVEEDVHFEKKIGEGAFGIVYVGTFRGGKVAVKQLVADKVTEENLARFSDEILLMSKLHNPYLIQMVGACWEPPNLAIVLEFCQRGDLRQVLKTERDNVDLKIRIRWIQQIAQGMNYLHGRDPPIMHRDLKPENVLVTEYYQLKISDFGESKSLKDDDDGNMTVVGTPFYIAPEVARGMNYDHSCDVFSFALLAIACLLKTGNIKVLLDESGTLREGGKEEDLSKIQRQKLRGGYVINKHCRGWRADLKPYGFVKEFEDLIKRSWDEAPEKRPTFTEIVRIADTFEHEAFSKAKEGKKF</sequence>
<evidence type="ECO:0000256" key="6">
    <source>
        <dbReference type="SAM" id="Phobius"/>
    </source>
</evidence>
<dbReference type="InterPro" id="IPR011009">
    <property type="entry name" value="Kinase-like_dom_sf"/>
</dbReference>
<feature type="binding site" evidence="3">
    <location>
        <position position="457"/>
    </location>
    <ligand>
        <name>ATP</name>
        <dbReference type="ChEBI" id="CHEBI:30616"/>
    </ligand>
</feature>
<evidence type="ECO:0000256" key="5">
    <source>
        <dbReference type="SAM" id="MobiDB-lite"/>
    </source>
</evidence>
<evidence type="ECO:0000256" key="2">
    <source>
        <dbReference type="ARBA" id="ARBA00022840"/>
    </source>
</evidence>
<keyword evidence="4" id="KW-0175">Coiled coil</keyword>
<dbReference type="PROSITE" id="PS00107">
    <property type="entry name" value="PROTEIN_KINASE_ATP"/>
    <property type="match status" value="1"/>
</dbReference>
<dbReference type="CDD" id="cd13999">
    <property type="entry name" value="STKc_MAP3K-like"/>
    <property type="match status" value="1"/>
</dbReference>
<feature type="domain" description="Protein kinase" evidence="7">
    <location>
        <begin position="430"/>
        <end position="714"/>
    </location>
</feature>
<dbReference type="InterPro" id="IPR008271">
    <property type="entry name" value="Ser/Thr_kinase_AS"/>
</dbReference>
<evidence type="ECO:0000256" key="1">
    <source>
        <dbReference type="ARBA" id="ARBA00022741"/>
    </source>
</evidence>
<keyword evidence="6" id="KW-1133">Transmembrane helix</keyword>
<evidence type="ECO:0000313" key="8">
    <source>
        <dbReference type="EMBL" id="GMI21325.1"/>
    </source>
</evidence>
<feature type="compositionally biased region" description="Polar residues" evidence="5">
    <location>
        <begin position="28"/>
        <end position="39"/>
    </location>
</feature>
<keyword evidence="6" id="KW-0812">Transmembrane</keyword>
<keyword evidence="1 3" id="KW-0547">Nucleotide-binding</keyword>
<dbReference type="Gene3D" id="1.10.510.10">
    <property type="entry name" value="Transferase(Phosphotransferase) domain 1"/>
    <property type="match status" value="1"/>
</dbReference>
<gene>
    <name evidence="8" type="ORF">TeGR_g4864</name>
</gene>
<dbReference type="PANTHER" id="PTHR44329">
    <property type="entry name" value="SERINE/THREONINE-PROTEIN KINASE TNNI3K-RELATED"/>
    <property type="match status" value="1"/>
</dbReference>
<evidence type="ECO:0000259" key="7">
    <source>
        <dbReference type="PROSITE" id="PS50011"/>
    </source>
</evidence>
<accession>A0ABQ6M865</accession>
<feature type="transmembrane region" description="Helical" evidence="6">
    <location>
        <begin position="329"/>
        <end position="346"/>
    </location>
</feature>
<dbReference type="PROSITE" id="PS50011">
    <property type="entry name" value="PROTEIN_KINASE_DOM"/>
    <property type="match status" value="1"/>
</dbReference>
<name>A0ABQ6M865_9STRA</name>
<feature type="region of interest" description="Disordered" evidence="5">
    <location>
        <begin position="27"/>
        <end position="63"/>
    </location>
</feature>
<reference evidence="8 9" key="1">
    <citation type="journal article" date="2023" name="Commun. Biol.">
        <title>Genome analysis of Parmales, the sister group of diatoms, reveals the evolutionary specialization of diatoms from phago-mixotrophs to photoautotrophs.</title>
        <authorList>
            <person name="Ban H."/>
            <person name="Sato S."/>
            <person name="Yoshikawa S."/>
            <person name="Yamada K."/>
            <person name="Nakamura Y."/>
            <person name="Ichinomiya M."/>
            <person name="Sato N."/>
            <person name="Blanc-Mathieu R."/>
            <person name="Endo H."/>
            <person name="Kuwata A."/>
            <person name="Ogata H."/>
        </authorList>
    </citation>
    <scope>NUCLEOTIDE SEQUENCE [LARGE SCALE GENOMIC DNA]</scope>
</reference>
<dbReference type="PROSITE" id="PS00108">
    <property type="entry name" value="PROTEIN_KINASE_ST"/>
    <property type="match status" value="1"/>
</dbReference>
<evidence type="ECO:0000256" key="4">
    <source>
        <dbReference type="SAM" id="Coils"/>
    </source>
</evidence>
<dbReference type="SUPFAM" id="SSF56112">
    <property type="entry name" value="Protein kinase-like (PK-like)"/>
    <property type="match status" value="1"/>
</dbReference>
<dbReference type="Proteomes" id="UP001165060">
    <property type="component" value="Unassembled WGS sequence"/>
</dbReference>
<dbReference type="PANTHER" id="PTHR44329:SF289">
    <property type="entry name" value="SERINE_THREONINE-PROTEIN KINASE VIK"/>
    <property type="match status" value="1"/>
</dbReference>
<keyword evidence="6" id="KW-0472">Membrane</keyword>
<dbReference type="Pfam" id="PF00069">
    <property type="entry name" value="Pkinase"/>
    <property type="match status" value="1"/>
</dbReference>
<keyword evidence="2 3" id="KW-0067">ATP-binding</keyword>
<dbReference type="InterPro" id="IPR000719">
    <property type="entry name" value="Prot_kinase_dom"/>
</dbReference>
<feature type="transmembrane region" description="Helical" evidence="6">
    <location>
        <begin position="302"/>
        <end position="323"/>
    </location>
</feature>
<dbReference type="EMBL" id="BRYB01000046">
    <property type="protein sequence ID" value="GMI21325.1"/>
    <property type="molecule type" value="Genomic_DNA"/>
</dbReference>
<keyword evidence="9" id="KW-1185">Reference proteome</keyword>
<proteinExistence type="predicted"/>
<dbReference type="InterPro" id="IPR051681">
    <property type="entry name" value="Ser/Thr_Kinases-Pseudokinases"/>
</dbReference>
<dbReference type="InterPro" id="IPR017441">
    <property type="entry name" value="Protein_kinase_ATP_BS"/>
</dbReference>
<comment type="caution">
    <text evidence="8">The sequence shown here is derived from an EMBL/GenBank/DDBJ whole genome shotgun (WGS) entry which is preliminary data.</text>
</comment>
<evidence type="ECO:0000256" key="3">
    <source>
        <dbReference type="PROSITE-ProRule" id="PRU10141"/>
    </source>
</evidence>
<evidence type="ECO:0000313" key="9">
    <source>
        <dbReference type="Proteomes" id="UP001165060"/>
    </source>
</evidence>
<feature type="transmembrane region" description="Helical" evidence="6">
    <location>
        <begin position="270"/>
        <end position="290"/>
    </location>
</feature>
<feature type="transmembrane region" description="Helical" evidence="6">
    <location>
        <begin position="136"/>
        <end position="165"/>
    </location>
</feature>
<feature type="coiled-coil region" evidence="4">
    <location>
        <begin position="376"/>
        <end position="410"/>
    </location>
</feature>
<protein>
    <recommendedName>
        <fullName evidence="7">Protein kinase domain-containing protein</fullName>
    </recommendedName>
</protein>
<feature type="transmembrane region" description="Helical" evidence="6">
    <location>
        <begin position="177"/>
        <end position="200"/>
    </location>
</feature>